<keyword evidence="3" id="KW-1185">Reference proteome</keyword>
<name>A0A2T2MZL9_CORCC</name>
<evidence type="ECO:0000313" key="2">
    <source>
        <dbReference type="EMBL" id="PSN58647.1"/>
    </source>
</evidence>
<keyword evidence="1" id="KW-1133">Transmembrane helix</keyword>
<gene>
    <name evidence="2" type="ORF">BS50DRAFT_641593</name>
</gene>
<proteinExistence type="predicted"/>
<keyword evidence="1" id="KW-0472">Membrane</keyword>
<evidence type="ECO:0000256" key="1">
    <source>
        <dbReference type="SAM" id="Phobius"/>
    </source>
</evidence>
<keyword evidence="1" id="KW-0812">Transmembrane</keyword>
<organism evidence="2 3">
    <name type="scientific">Corynespora cassiicola Philippines</name>
    <dbReference type="NCBI Taxonomy" id="1448308"/>
    <lineage>
        <taxon>Eukaryota</taxon>
        <taxon>Fungi</taxon>
        <taxon>Dikarya</taxon>
        <taxon>Ascomycota</taxon>
        <taxon>Pezizomycotina</taxon>
        <taxon>Dothideomycetes</taxon>
        <taxon>Pleosporomycetidae</taxon>
        <taxon>Pleosporales</taxon>
        <taxon>Corynesporascaceae</taxon>
        <taxon>Corynespora</taxon>
    </lineage>
</organism>
<dbReference type="Proteomes" id="UP000240883">
    <property type="component" value="Unassembled WGS sequence"/>
</dbReference>
<feature type="transmembrane region" description="Helical" evidence="1">
    <location>
        <begin position="99"/>
        <end position="116"/>
    </location>
</feature>
<accession>A0A2T2MZL9</accession>
<feature type="transmembrane region" description="Helical" evidence="1">
    <location>
        <begin position="20"/>
        <end position="38"/>
    </location>
</feature>
<evidence type="ECO:0000313" key="3">
    <source>
        <dbReference type="Proteomes" id="UP000240883"/>
    </source>
</evidence>
<dbReference type="EMBL" id="KZ678233">
    <property type="protein sequence ID" value="PSN58647.1"/>
    <property type="molecule type" value="Genomic_DNA"/>
</dbReference>
<protein>
    <submittedName>
        <fullName evidence="2">Uncharacterized protein</fullName>
    </submittedName>
</protein>
<sequence>MRAENPPFPHSKIAKLHTLVPLWLGAFLVMIQTVFHCIKERLREDYDLITFPLRGKDIIQKAYLQVGKLKRVNQQYLANRRSRKEKPSKYSLPKAESRLCLLLIISEILLLLQMSFCRSMQRLRMYVIIAWD</sequence>
<reference evidence="2 3" key="1">
    <citation type="journal article" date="2018" name="Front. Microbiol.">
        <title>Genome-Wide Analysis of Corynespora cassiicola Leaf Fall Disease Putative Effectors.</title>
        <authorList>
            <person name="Lopez D."/>
            <person name="Ribeiro S."/>
            <person name="Label P."/>
            <person name="Fumanal B."/>
            <person name="Venisse J.S."/>
            <person name="Kohler A."/>
            <person name="de Oliveira R.R."/>
            <person name="Labutti K."/>
            <person name="Lipzen A."/>
            <person name="Lail K."/>
            <person name="Bauer D."/>
            <person name="Ohm R.A."/>
            <person name="Barry K.W."/>
            <person name="Spatafora J."/>
            <person name="Grigoriev I.V."/>
            <person name="Martin F.M."/>
            <person name="Pujade-Renaud V."/>
        </authorList>
    </citation>
    <scope>NUCLEOTIDE SEQUENCE [LARGE SCALE GENOMIC DNA]</scope>
    <source>
        <strain evidence="2 3">Philippines</strain>
    </source>
</reference>
<dbReference type="AlphaFoldDB" id="A0A2T2MZL9"/>